<sequence length="44" mass="5387">MYIFNISVCTYNVNHYFNFFLISYSTIRFGMVKYVYHIKEGDFT</sequence>
<dbReference type="EMBL" id="BK015846">
    <property type="protein sequence ID" value="DAE27834.1"/>
    <property type="molecule type" value="Genomic_DNA"/>
</dbReference>
<name>A0A8S5R9K9_9VIRU</name>
<organism evidence="1">
    <name type="scientific">virus sp. ctDYl1</name>
    <dbReference type="NCBI Taxonomy" id="2826795"/>
    <lineage>
        <taxon>Viruses</taxon>
    </lineage>
</organism>
<proteinExistence type="predicted"/>
<protein>
    <submittedName>
        <fullName evidence="1">Uncharacterized protein</fullName>
    </submittedName>
</protein>
<reference evidence="1" key="1">
    <citation type="journal article" date="2021" name="Proc. Natl. Acad. Sci. U.S.A.">
        <title>A Catalog of Tens of Thousands of Viruses from Human Metagenomes Reveals Hidden Associations with Chronic Diseases.</title>
        <authorList>
            <person name="Tisza M.J."/>
            <person name="Buck C.B."/>
        </authorList>
    </citation>
    <scope>NUCLEOTIDE SEQUENCE</scope>
    <source>
        <strain evidence="1">CtDYl1</strain>
    </source>
</reference>
<evidence type="ECO:0000313" key="1">
    <source>
        <dbReference type="EMBL" id="DAE27834.1"/>
    </source>
</evidence>
<accession>A0A8S5R9K9</accession>